<comment type="caution">
    <text evidence="11">The sequence shown here is derived from an EMBL/GenBank/DDBJ whole genome shotgun (WGS) entry which is preliminary data.</text>
</comment>
<evidence type="ECO:0000256" key="7">
    <source>
        <dbReference type="ARBA" id="ARBA00022691"/>
    </source>
</evidence>
<evidence type="ECO:0000313" key="12">
    <source>
        <dbReference type="Proteomes" id="UP001610335"/>
    </source>
</evidence>
<keyword evidence="7" id="KW-0949">S-adenosyl-L-methionine</keyword>
<dbReference type="EMBL" id="JBFXLS010000006">
    <property type="protein sequence ID" value="KAL2832631.1"/>
    <property type="molecule type" value="Genomic_DNA"/>
</dbReference>
<name>A0ABR4IYA1_9EURO</name>
<evidence type="ECO:0000256" key="1">
    <source>
        <dbReference type="ARBA" id="ARBA00005107"/>
    </source>
</evidence>
<keyword evidence="6" id="KW-0808">Transferase</keyword>
<comment type="subunit">
    <text evidence="3">Homodimer.</text>
</comment>
<keyword evidence="12" id="KW-1185">Reference proteome</keyword>
<evidence type="ECO:0000259" key="10">
    <source>
        <dbReference type="Pfam" id="PF10017"/>
    </source>
</evidence>
<evidence type="ECO:0000256" key="3">
    <source>
        <dbReference type="ARBA" id="ARBA00011738"/>
    </source>
</evidence>
<dbReference type="PIRSF" id="PIRSF018005">
    <property type="entry name" value="UCP018005"/>
    <property type="match status" value="1"/>
</dbReference>
<dbReference type="NCBIfam" id="TIGR03439">
    <property type="entry name" value="methyl_EasF"/>
    <property type="match status" value="1"/>
</dbReference>
<reference evidence="11 12" key="1">
    <citation type="submission" date="2024-07" db="EMBL/GenBank/DDBJ databases">
        <title>Section-level genome sequencing and comparative genomics of Aspergillus sections Usti and Cavernicolus.</title>
        <authorList>
            <consortium name="Lawrence Berkeley National Laboratory"/>
            <person name="Nybo J.L."/>
            <person name="Vesth T.C."/>
            <person name="Theobald S."/>
            <person name="Frisvad J.C."/>
            <person name="Larsen T.O."/>
            <person name="Kjaerboelling I."/>
            <person name="Rothschild-Mancinelli K."/>
            <person name="Lyhne E.K."/>
            <person name="Kogle M.E."/>
            <person name="Barry K."/>
            <person name="Clum A."/>
            <person name="Na H."/>
            <person name="Ledsgaard L."/>
            <person name="Lin J."/>
            <person name="Lipzen A."/>
            <person name="Kuo A."/>
            <person name="Riley R."/>
            <person name="Mondo S."/>
            <person name="LaButti K."/>
            <person name="Haridas S."/>
            <person name="Pangalinan J."/>
            <person name="Salamov A.A."/>
            <person name="Simmons B.A."/>
            <person name="Magnuson J.K."/>
            <person name="Chen J."/>
            <person name="Drula E."/>
            <person name="Henrissat B."/>
            <person name="Wiebenga A."/>
            <person name="Lubbers R.J."/>
            <person name="Gomes A.C."/>
            <person name="Makela M.R."/>
            <person name="Stajich J."/>
            <person name="Grigoriev I.V."/>
            <person name="Mortensen U.H."/>
            <person name="De vries R.P."/>
            <person name="Baker S.E."/>
            <person name="Andersen M.R."/>
        </authorList>
    </citation>
    <scope>NUCLEOTIDE SEQUENCE [LARGE SCALE GENOMIC DNA]</scope>
    <source>
        <strain evidence="11 12">CBS 600.67</strain>
    </source>
</reference>
<dbReference type="InterPro" id="IPR017804">
    <property type="entry name" value="MeTrfase_EgtD-like"/>
</dbReference>
<comment type="similarity">
    <text evidence="2">Belongs to the methyltransferase superfamily.</text>
</comment>
<evidence type="ECO:0000256" key="9">
    <source>
        <dbReference type="ARBA" id="ARBA00049425"/>
    </source>
</evidence>
<dbReference type="InterPro" id="IPR017805">
    <property type="entry name" value="SAM_MeTrfase_EasF-type_put"/>
</dbReference>
<dbReference type="PANTHER" id="PTHR43397:SF1">
    <property type="entry name" value="ERGOTHIONEINE BIOSYNTHESIS PROTEIN 1"/>
    <property type="match status" value="1"/>
</dbReference>
<comment type="catalytic activity">
    <reaction evidence="9">
        <text>4-(3-methylbut-2-enyl)-L-tryptophan + S-adenosyl-L-methionine = 4-(3-methylbut-2-enyl)-L-abrine + S-adenosyl-L-homocysteine + H(+)</text>
        <dbReference type="Rhea" id="RHEA:34435"/>
        <dbReference type="ChEBI" id="CHEBI:15378"/>
        <dbReference type="ChEBI" id="CHEBI:57856"/>
        <dbReference type="ChEBI" id="CHEBI:58209"/>
        <dbReference type="ChEBI" id="CHEBI:59789"/>
        <dbReference type="ChEBI" id="CHEBI:67248"/>
        <dbReference type="EC" id="2.1.1.261"/>
    </reaction>
</comment>
<gene>
    <name evidence="11" type="ORF">BDW59DRAFT_139507</name>
</gene>
<keyword evidence="5" id="KW-0489">Methyltransferase</keyword>
<evidence type="ECO:0000256" key="5">
    <source>
        <dbReference type="ARBA" id="ARBA00022603"/>
    </source>
</evidence>
<dbReference type="PANTHER" id="PTHR43397">
    <property type="entry name" value="ERGOTHIONEINE BIOSYNTHESIS PROTEIN 1"/>
    <property type="match status" value="1"/>
</dbReference>
<proteinExistence type="inferred from homology"/>
<feature type="domain" description="Histidine-specific methyltransferase SAM-dependent" evidence="10">
    <location>
        <begin position="16"/>
        <end position="304"/>
    </location>
</feature>
<dbReference type="InterPro" id="IPR019257">
    <property type="entry name" value="MeTrfase_dom"/>
</dbReference>
<dbReference type="Proteomes" id="UP001610335">
    <property type="component" value="Unassembled WGS sequence"/>
</dbReference>
<organism evidence="11 12">
    <name type="scientific">Aspergillus cavernicola</name>
    <dbReference type="NCBI Taxonomy" id="176166"/>
    <lineage>
        <taxon>Eukaryota</taxon>
        <taxon>Fungi</taxon>
        <taxon>Dikarya</taxon>
        <taxon>Ascomycota</taxon>
        <taxon>Pezizomycotina</taxon>
        <taxon>Eurotiomycetes</taxon>
        <taxon>Eurotiomycetidae</taxon>
        <taxon>Eurotiales</taxon>
        <taxon>Aspergillaceae</taxon>
        <taxon>Aspergillus</taxon>
        <taxon>Aspergillus subgen. Nidulantes</taxon>
    </lineage>
</organism>
<evidence type="ECO:0000256" key="4">
    <source>
        <dbReference type="ARBA" id="ARBA00022589"/>
    </source>
</evidence>
<dbReference type="EC" id="2.1.1.261" evidence="8"/>
<dbReference type="Gene3D" id="3.40.50.150">
    <property type="entry name" value="Vaccinia Virus protein VP39"/>
    <property type="match status" value="1"/>
</dbReference>
<protein>
    <recommendedName>
        <fullName evidence="8">4-dimethylallyltryptophan N-methyltransferase</fullName>
        <ecNumber evidence="8">2.1.1.261</ecNumber>
    </recommendedName>
</protein>
<keyword evidence="4" id="KW-0017">Alkaloid metabolism</keyword>
<evidence type="ECO:0000256" key="6">
    <source>
        <dbReference type="ARBA" id="ARBA00022679"/>
    </source>
</evidence>
<dbReference type="InterPro" id="IPR051128">
    <property type="entry name" value="EgtD_Methyltrsf_superfamily"/>
</dbReference>
<dbReference type="InterPro" id="IPR029063">
    <property type="entry name" value="SAM-dependent_MTases_sf"/>
</dbReference>
<dbReference type="Pfam" id="PF10017">
    <property type="entry name" value="Methyltransf_33"/>
    <property type="match status" value="1"/>
</dbReference>
<evidence type="ECO:0000313" key="11">
    <source>
        <dbReference type="EMBL" id="KAL2832631.1"/>
    </source>
</evidence>
<accession>A0ABR4IYA1</accession>
<comment type="pathway">
    <text evidence="1">Alkaloid biosynthesis; ergot alkaloid biosynthesis.</text>
</comment>
<evidence type="ECO:0000256" key="8">
    <source>
        <dbReference type="ARBA" id="ARBA00039094"/>
    </source>
</evidence>
<sequence length="306" mass="35317">MLLEQLRTARDGRFPFLPDTVIWNSDKCAELWTQLALRPEYYQTWEEIALLEKNGTEIAKHIRPGSVLIDLGPGDTRKVTPLLNHIEKLGIPVTYYAADISRPLIERGLRNLVPRYKNTKIKLLGLWGTFDDVLNWVPRVSSPKFIMSLGSSLLNNRWNDALAELQQWKSVMQPHDLMLVGIDSEMDHDKIRKSYHPENDSLAELIRAGFSCSNRILECDWYRDENWELTWRLDKEPLMSGFALIAKHEVCTQVGLQFATGDRIECYESIKYTPNEVREQFQLTGLNVKSTWNTPGGGMYEYLVSL</sequence>
<evidence type="ECO:0000256" key="2">
    <source>
        <dbReference type="ARBA" id="ARBA00008361"/>
    </source>
</evidence>